<dbReference type="InterPro" id="IPR005861">
    <property type="entry name" value="HisP_aminotrans"/>
</dbReference>
<dbReference type="InterPro" id="IPR015424">
    <property type="entry name" value="PyrdxlP-dep_Trfase"/>
</dbReference>
<keyword evidence="3 6" id="KW-0032">Aminotransferase</keyword>
<dbReference type="Gene3D" id="3.90.1150.10">
    <property type="entry name" value="Aspartate Aminotransferase, domain 1"/>
    <property type="match status" value="1"/>
</dbReference>
<dbReference type="NCBIfam" id="TIGR01141">
    <property type="entry name" value="hisC"/>
    <property type="match status" value="1"/>
</dbReference>
<dbReference type="InterPro" id="IPR004839">
    <property type="entry name" value="Aminotransferase_I/II_large"/>
</dbReference>
<organism evidence="8 9">
    <name type="scientific">Georgenia halophila</name>
    <dbReference type="NCBI Taxonomy" id="620889"/>
    <lineage>
        <taxon>Bacteria</taxon>
        <taxon>Bacillati</taxon>
        <taxon>Actinomycetota</taxon>
        <taxon>Actinomycetes</taxon>
        <taxon>Micrococcales</taxon>
        <taxon>Bogoriellaceae</taxon>
        <taxon>Georgenia</taxon>
    </lineage>
</organism>
<gene>
    <name evidence="8" type="primary">hisC</name>
    <name evidence="6" type="synonym">pat</name>
    <name evidence="8" type="ORF">GCM10023169_27220</name>
</gene>
<comment type="similarity">
    <text evidence="6">Belongs to the class-II pyridoxal-phosphate-dependent aminotransferase family.</text>
</comment>
<dbReference type="InterPro" id="IPR015421">
    <property type="entry name" value="PyrdxlP-dep_Trfase_major"/>
</dbReference>
<dbReference type="PANTHER" id="PTHR43643">
    <property type="entry name" value="HISTIDINOL-PHOSPHATE AMINOTRANSFERASE 2"/>
    <property type="match status" value="1"/>
</dbReference>
<dbReference type="InterPro" id="IPR001917">
    <property type="entry name" value="Aminotrans_II_pyridoxalP_BS"/>
</dbReference>
<dbReference type="InterPro" id="IPR024892">
    <property type="entry name" value="ArAT"/>
</dbReference>
<sequence>MRDHGDMARTRSSVTLRPEIAALPAYVPGARASRGRQMYKLSSNELPFPVLPAVGAALSDAGVELNRYPDMYATELTEALGTHLGVPAEKVIVGNGSVAVLAHILEAVCEPGDQVVMAWRSFEAYPIAVPVAGAEPVMVPVDGAGRHDLTAMAAAITDRTRVVLLCSPNNPTGPALTQSEVRQFLETVPDDVLVVLDEAYIDFVRQDDPTDGVALLDDHKHLVVLRTFSKAYGLAGLRVGYAVARRRLATGIRSASTPFGVNAMAQAGALAALASSDLVRDRVEQVVAERDRVTAALAEQGWSLPDAQGNFVWLPLGRRAAAFAEAARESGVLVRPFDGEGVRVSVGEPDGNDLFLEVATDWTTDQAPLAQA</sequence>
<dbReference type="InterPro" id="IPR050106">
    <property type="entry name" value="HistidinolP_aminotransfase"/>
</dbReference>
<evidence type="ECO:0000256" key="3">
    <source>
        <dbReference type="ARBA" id="ARBA00022576"/>
    </source>
</evidence>
<dbReference type="EC" id="2.6.1.57" evidence="6"/>
<evidence type="ECO:0000256" key="6">
    <source>
        <dbReference type="HAMAP-Rule" id="MF_01513"/>
    </source>
</evidence>
<dbReference type="PANTHER" id="PTHR43643:SF3">
    <property type="entry name" value="HISTIDINOL-PHOSPHATE AMINOTRANSFERASE"/>
    <property type="match status" value="1"/>
</dbReference>
<evidence type="ECO:0000259" key="7">
    <source>
        <dbReference type="Pfam" id="PF00155"/>
    </source>
</evidence>
<evidence type="ECO:0000313" key="8">
    <source>
        <dbReference type="EMBL" id="GAA4427334.1"/>
    </source>
</evidence>
<dbReference type="Pfam" id="PF00155">
    <property type="entry name" value="Aminotran_1_2"/>
    <property type="match status" value="1"/>
</dbReference>
<feature type="modified residue" description="N6-(pyridoxal phosphate)lysine" evidence="6">
    <location>
        <position position="230"/>
    </location>
</feature>
<dbReference type="EMBL" id="BAABGN010000011">
    <property type="protein sequence ID" value="GAA4427334.1"/>
    <property type="molecule type" value="Genomic_DNA"/>
</dbReference>
<proteinExistence type="inferred from homology"/>
<protein>
    <recommendedName>
        <fullName evidence="6">Aromatic amino acid aminotransferase</fullName>
        <shortName evidence="6">ArAT</shortName>
        <ecNumber evidence="6">2.6.1.57</ecNumber>
    </recommendedName>
</protein>
<keyword evidence="5 6" id="KW-0663">Pyridoxal phosphate</keyword>
<dbReference type="HAMAP" id="MF_01513">
    <property type="entry name" value="Phe_aminotrans_2"/>
    <property type="match status" value="1"/>
</dbReference>
<feature type="domain" description="Aminotransferase class I/classII large" evidence="7">
    <location>
        <begin position="37"/>
        <end position="349"/>
    </location>
</feature>
<dbReference type="HAMAP" id="MF_01023">
    <property type="entry name" value="HisC_aminotrans_2"/>
    <property type="match status" value="1"/>
</dbReference>
<dbReference type="PROSITE" id="PS00599">
    <property type="entry name" value="AA_TRANSFER_CLASS_2"/>
    <property type="match status" value="1"/>
</dbReference>
<dbReference type="Proteomes" id="UP001500622">
    <property type="component" value="Unassembled WGS sequence"/>
</dbReference>
<evidence type="ECO:0000256" key="5">
    <source>
        <dbReference type="ARBA" id="ARBA00022898"/>
    </source>
</evidence>
<dbReference type="InterPro" id="IPR015422">
    <property type="entry name" value="PyrdxlP-dep_Trfase_small"/>
</dbReference>
<dbReference type="SUPFAM" id="SSF53383">
    <property type="entry name" value="PLP-dependent transferases"/>
    <property type="match status" value="1"/>
</dbReference>
<dbReference type="CDD" id="cd00609">
    <property type="entry name" value="AAT_like"/>
    <property type="match status" value="1"/>
</dbReference>
<dbReference type="Gene3D" id="3.40.640.10">
    <property type="entry name" value="Type I PLP-dependent aspartate aminotransferase-like (Major domain)"/>
    <property type="match status" value="1"/>
</dbReference>
<comment type="caution">
    <text evidence="8">The sequence shown here is derived from an EMBL/GenBank/DDBJ whole genome shotgun (WGS) entry which is preliminary data.</text>
</comment>
<comment type="catalytic activity">
    <reaction evidence="6">
        <text>an aromatic L-alpha-amino acid + 2-oxoglutarate = an aromatic oxo-acid + L-glutamate</text>
        <dbReference type="Rhea" id="RHEA:17533"/>
        <dbReference type="ChEBI" id="CHEBI:16810"/>
        <dbReference type="ChEBI" id="CHEBI:29985"/>
        <dbReference type="ChEBI" id="CHEBI:73309"/>
        <dbReference type="ChEBI" id="CHEBI:84824"/>
        <dbReference type="EC" id="2.6.1.57"/>
    </reaction>
</comment>
<evidence type="ECO:0000256" key="4">
    <source>
        <dbReference type="ARBA" id="ARBA00022679"/>
    </source>
</evidence>
<dbReference type="NCBIfam" id="NF002878">
    <property type="entry name" value="PRK03321.1"/>
    <property type="match status" value="1"/>
</dbReference>
<keyword evidence="4 6" id="KW-0808">Transferase</keyword>
<name>A0ABP8LCY2_9MICO</name>
<reference evidence="9" key="1">
    <citation type="journal article" date="2019" name="Int. J. Syst. Evol. Microbiol.">
        <title>The Global Catalogue of Microorganisms (GCM) 10K type strain sequencing project: providing services to taxonomists for standard genome sequencing and annotation.</title>
        <authorList>
            <consortium name="The Broad Institute Genomics Platform"/>
            <consortium name="The Broad Institute Genome Sequencing Center for Infectious Disease"/>
            <person name="Wu L."/>
            <person name="Ma J."/>
        </authorList>
    </citation>
    <scope>NUCLEOTIDE SEQUENCE [LARGE SCALE GENOMIC DNA]</scope>
    <source>
        <strain evidence="9">JCM 17810</strain>
    </source>
</reference>
<evidence type="ECO:0000256" key="1">
    <source>
        <dbReference type="ARBA" id="ARBA00001933"/>
    </source>
</evidence>
<accession>A0ABP8LCY2</accession>
<comment type="subunit">
    <text evidence="2 6">Homodimer.</text>
</comment>
<comment type="cofactor">
    <cofactor evidence="1 6">
        <name>pyridoxal 5'-phosphate</name>
        <dbReference type="ChEBI" id="CHEBI:597326"/>
    </cofactor>
</comment>
<comment type="function">
    <text evidence="6">Aminotransferase that catalyzes the conversion of aromatic amino acids and 2-oxoglutarate into corresponding aromatic oxo acids and L-glutamate.</text>
</comment>
<evidence type="ECO:0000256" key="2">
    <source>
        <dbReference type="ARBA" id="ARBA00011738"/>
    </source>
</evidence>
<evidence type="ECO:0000313" key="9">
    <source>
        <dbReference type="Proteomes" id="UP001500622"/>
    </source>
</evidence>
<keyword evidence="9" id="KW-1185">Reference proteome</keyword>